<dbReference type="InterPro" id="IPR058813">
    <property type="entry name" value="DNA-SBD_ScoMcrA"/>
</dbReference>
<dbReference type="AlphaFoldDB" id="A0A1H6D5G9"/>
<dbReference type="Pfam" id="PF13391">
    <property type="entry name" value="HNH_2"/>
    <property type="match status" value="1"/>
</dbReference>
<name>A0A1H6D5G9_9ACTN</name>
<keyword evidence="3" id="KW-0378">Hydrolase</keyword>
<dbReference type="InterPro" id="IPR003615">
    <property type="entry name" value="HNH_nuc"/>
</dbReference>
<dbReference type="InterPro" id="IPR011396">
    <property type="entry name" value="PT_DNA_restrict"/>
</dbReference>
<keyword evidence="4" id="KW-1185">Reference proteome</keyword>
<sequence>MDWVERVLAIRQWSHHGERAPHKPLLLLYALGRYQREGAGSIPYSAAEEPLNRLLREFGPPRHARSTMAYPFHYLTSDDRLWQVDTDDGPGSPGPRVGLLRSAHARGRLHPELAAALDADPGLLGRLARALLDANFAPTLHADICLETGLDLAGAELPAAVESRLPPRDPAFRERVLDAYGYRCAFCDYDGLLAEVPVGLDAAHVRWRSYDGPDDPDNGLCLCALHHRLLDRGVLGLTPDRTITVSGRFSARAPVASLLVLDLSGRPARAPRSGPRVRPDHITWHTAQVFRAPAA</sequence>
<dbReference type="OrthoDB" id="4464809at2"/>
<dbReference type="Proteomes" id="UP000236723">
    <property type="component" value="Unassembled WGS sequence"/>
</dbReference>
<dbReference type="Pfam" id="PF26340">
    <property type="entry name" value="DNA-SBD_ScoMcrA"/>
    <property type="match status" value="1"/>
</dbReference>
<dbReference type="EMBL" id="FNVO01000013">
    <property type="protein sequence ID" value="SEG80629.1"/>
    <property type="molecule type" value="Genomic_DNA"/>
</dbReference>
<dbReference type="NCBIfam" id="NF045808">
    <property type="entry name" value="PT-DNA_restrict"/>
    <property type="match status" value="1"/>
</dbReference>
<proteinExistence type="predicted"/>
<organism evidence="3 4">
    <name type="scientific">Thermomonospora echinospora</name>
    <dbReference type="NCBI Taxonomy" id="1992"/>
    <lineage>
        <taxon>Bacteria</taxon>
        <taxon>Bacillati</taxon>
        <taxon>Actinomycetota</taxon>
        <taxon>Actinomycetes</taxon>
        <taxon>Streptosporangiales</taxon>
        <taxon>Thermomonosporaceae</taxon>
        <taxon>Thermomonospora</taxon>
    </lineage>
</organism>
<gene>
    <name evidence="3" type="ORF">SAMN04489712_113117</name>
</gene>
<evidence type="ECO:0000259" key="2">
    <source>
        <dbReference type="Pfam" id="PF26340"/>
    </source>
</evidence>
<dbReference type="RefSeq" id="WP_103941115.1">
    <property type="nucleotide sequence ID" value="NZ_FNVO01000013.1"/>
</dbReference>
<protein>
    <submittedName>
        <fullName evidence="3">Putative restriction endonuclease</fullName>
    </submittedName>
</protein>
<evidence type="ECO:0000259" key="1">
    <source>
        <dbReference type="Pfam" id="PF13391"/>
    </source>
</evidence>
<feature type="domain" description="HNH nuclease" evidence="1">
    <location>
        <begin position="184"/>
        <end position="237"/>
    </location>
</feature>
<dbReference type="CDD" id="cd00085">
    <property type="entry name" value="HNHc"/>
    <property type="match status" value="1"/>
</dbReference>
<feature type="domain" description="ScoMcrA-like DNA sulfur-binding" evidence="2">
    <location>
        <begin position="3"/>
        <end position="151"/>
    </location>
</feature>
<keyword evidence="3" id="KW-0255">Endonuclease</keyword>
<dbReference type="GO" id="GO:0004519">
    <property type="term" value="F:endonuclease activity"/>
    <property type="evidence" value="ECO:0007669"/>
    <property type="project" value="UniProtKB-KW"/>
</dbReference>
<accession>A0A1H6D5G9</accession>
<keyword evidence="3" id="KW-0540">Nuclease</keyword>
<evidence type="ECO:0000313" key="3">
    <source>
        <dbReference type="EMBL" id="SEG80629.1"/>
    </source>
</evidence>
<reference evidence="4" key="1">
    <citation type="submission" date="2016-10" db="EMBL/GenBank/DDBJ databases">
        <authorList>
            <person name="Varghese N."/>
            <person name="Submissions S."/>
        </authorList>
    </citation>
    <scope>NUCLEOTIDE SEQUENCE [LARGE SCALE GENOMIC DNA]</scope>
    <source>
        <strain evidence="4">DSM 43163</strain>
    </source>
</reference>
<evidence type="ECO:0000313" key="4">
    <source>
        <dbReference type="Proteomes" id="UP000236723"/>
    </source>
</evidence>
<dbReference type="PIRSF" id="PIRSF030850">
    <property type="entry name" value="UCP030850"/>
    <property type="match status" value="1"/>
</dbReference>